<comment type="subcellular location">
    <subcellularLocation>
        <location evidence="1 10">Cell membrane</location>
        <topology evidence="1 10">Multi-pass membrane protein</topology>
    </subcellularLocation>
</comment>
<comment type="similarity">
    <text evidence="2 10">Belongs to the MscL family.</text>
</comment>
<keyword evidence="4 10" id="KW-1003">Cell membrane</keyword>
<evidence type="ECO:0000313" key="11">
    <source>
        <dbReference type="EMBL" id="GHO54328.1"/>
    </source>
</evidence>
<dbReference type="HAMAP" id="MF_00115">
    <property type="entry name" value="MscL"/>
    <property type="match status" value="1"/>
</dbReference>
<evidence type="ECO:0000256" key="8">
    <source>
        <dbReference type="ARBA" id="ARBA00023136"/>
    </source>
</evidence>
<dbReference type="Proteomes" id="UP000654345">
    <property type="component" value="Unassembled WGS sequence"/>
</dbReference>
<evidence type="ECO:0000256" key="3">
    <source>
        <dbReference type="ARBA" id="ARBA00022448"/>
    </source>
</evidence>
<comment type="caution">
    <text evidence="11">The sequence shown here is derived from an EMBL/GenBank/DDBJ whole genome shotgun (WGS) entry which is preliminary data.</text>
</comment>
<dbReference type="InterPro" id="IPR019823">
    <property type="entry name" value="Mechanosensitive_channel_CS"/>
</dbReference>
<dbReference type="RefSeq" id="WP_201371055.1">
    <property type="nucleotide sequence ID" value="NZ_BNJG01000001.1"/>
</dbReference>
<dbReference type="InterPro" id="IPR037673">
    <property type="entry name" value="MSC/AndL"/>
</dbReference>
<keyword evidence="8 10" id="KW-0472">Membrane</keyword>
<protein>
    <recommendedName>
        <fullName evidence="10">Large-conductance mechanosensitive channel</fullName>
    </recommendedName>
</protein>
<dbReference type="PRINTS" id="PR01264">
    <property type="entry name" value="MECHCHANNEL"/>
</dbReference>
<dbReference type="Pfam" id="PF01741">
    <property type="entry name" value="MscL"/>
    <property type="match status" value="1"/>
</dbReference>
<dbReference type="EMBL" id="BNJG01000001">
    <property type="protein sequence ID" value="GHO54328.1"/>
    <property type="molecule type" value="Genomic_DNA"/>
</dbReference>
<keyword evidence="5 10" id="KW-0812">Transmembrane</keyword>
<evidence type="ECO:0000256" key="2">
    <source>
        <dbReference type="ARBA" id="ARBA00007254"/>
    </source>
</evidence>
<keyword evidence="12" id="KW-1185">Reference proteome</keyword>
<evidence type="ECO:0000256" key="1">
    <source>
        <dbReference type="ARBA" id="ARBA00004651"/>
    </source>
</evidence>
<dbReference type="InterPro" id="IPR036019">
    <property type="entry name" value="MscL_channel"/>
</dbReference>
<evidence type="ECO:0000256" key="6">
    <source>
        <dbReference type="ARBA" id="ARBA00022989"/>
    </source>
</evidence>
<evidence type="ECO:0000256" key="9">
    <source>
        <dbReference type="ARBA" id="ARBA00023303"/>
    </source>
</evidence>
<evidence type="ECO:0000256" key="7">
    <source>
        <dbReference type="ARBA" id="ARBA00023065"/>
    </source>
</evidence>
<accession>A0ABQ3UNN9</accession>
<proteinExistence type="inferred from homology"/>
<comment type="subunit">
    <text evidence="10">Homopentamer.</text>
</comment>
<keyword evidence="7 10" id="KW-0406">Ion transport</keyword>
<dbReference type="PANTHER" id="PTHR30266:SF2">
    <property type="entry name" value="LARGE-CONDUCTANCE MECHANOSENSITIVE CHANNEL"/>
    <property type="match status" value="1"/>
</dbReference>
<sequence length="176" mass="19200">MSRFDTFRDYGERGWKVGMGELGGFRKFILRGNVVDLAVGIVIGAAFTAVVNGLVKDFLTPLIGILLTQFGFTQNLSQGVWPAANAAGFYGQHFAYGDFLNAAITFLLTALALYFFVVRPVTALQDRFASKKEPEAPTTRECPYCLSTIPLKATRCAYCTAQLPPSGEQQQVAARS</sequence>
<reference evidence="11 12" key="1">
    <citation type="journal article" date="2021" name="Int. J. Syst. Evol. Microbiol.">
        <title>Reticulibacter mediterranei gen. nov., sp. nov., within the new family Reticulibacteraceae fam. nov., and Ktedonospora formicarum gen. nov., sp. nov., Ktedonobacter robiniae sp. nov., Dictyobacter formicarum sp. nov. and Dictyobacter arantiisoli sp. nov., belonging to the class Ktedonobacteria.</title>
        <authorList>
            <person name="Yabe S."/>
            <person name="Zheng Y."/>
            <person name="Wang C.M."/>
            <person name="Sakai Y."/>
            <person name="Abe K."/>
            <person name="Yokota A."/>
            <person name="Donadio S."/>
            <person name="Cavaletti L."/>
            <person name="Monciardini P."/>
        </authorList>
    </citation>
    <scope>NUCLEOTIDE SEQUENCE [LARGE SCALE GENOMIC DNA]</scope>
    <source>
        <strain evidence="11 12">SOSP1-30</strain>
    </source>
</reference>
<dbReference type="Gene3D" id="1.10.1200.120">
    <property type="entry name" value="Large-conductance mechanosensitive channel, MscL, domain 1"/>
    <property type="match status" value="1"/>
</dbReference>
<name>A0ABQ3UNN9_9CHLR</name>
<dbReference type="NCBIfam" id="TIGR00220">
    <property type="entry name" value="mscL"/>
    <property type="match status" value="1"/>
</dbReference>
<comment type="function">
    <text evidence="10">Channel that opens in response to stretch forces in the membrane lipid bilayer. May participate in the regulation of osmotic pressure changes within the cell.</text>
</comment>
<feature type="transmembrane region" description="Helical" evidence="10">
    <location>
        <begin position="99"/>
        <end position="118"/>
    </location>
</feature>
<dbReference type="InterPro" id="IPR001185">
    <property type="entry name" value="MS_channel"/>
</dbReference>
<keyword evidence="3 10" id="KW-0813">Transport</keyword>
<keyword evidence="9 10" id="KW-0407">Ion channel</keyword>
<dbReference type="SUPFAM" id="SSF81330">
    <property type="entry name" value="Gated mechanosensitive channel"/>
    <property type="match status" value="1"/>
</dbReference>
<dbReference type="PANTHER" id="PTHR30266">
    <property type="entry name" value="MECHANOSENSITIVE CHANNEL MSCL"/>
    <property type="match status" value="1"/>
</dbReference>
<organism evidence="11 12">
    <name type="scientific">Ktedonobacter robiniae</name>
    <dbReference type="NCBI Taxonomy" id="2778365"/>
    <lineage>
        <taxon>Bacteria</taxon>
        <taxon>Bacillati</taxon>
        <taxon>Chloroflexota</taxon>
        <taxon>Ktedonobacteria</taxon>
        <taxon>Ktedonobacterales</taxon>
        <taxon>Ktedonobacteraceae</taxon>
        <taxon>Ktedonobacter</taxon>
    </lineage>
</organism>
<evidence type="ECO:0000256" key="4">
    <source>
        <dbReference type="ARBA" id="ARBA00022475"/>
    </source>
</evidence>
<evidence type="ECO:0000256" key="5">
    <source>
        <dbReference type="ARBA" id="ARBA00022692"/>
    </source>
</evidence>
<dbReference type="PROSITE" id="PS01327">
    <property type="entry name" value="MSCL"/>
    <property type="match status" value="1"/>
</dbReference>
<evidence type="ECO:0000313" key="12">
    <source>
        <dbReference type="Proteomes" id="UP000654345"/>
    </source>
</evidence>
<gene>
    <name evidence="10" type="primary">mscL</name>
    <name evidence="11" type="ORF">KSB_28030</name>
</gene>
<feature type="transmembrane region" description="Helical" evidence="10">
    <location>
        <begin position="34"/>
        <end position="55"/>
    </location>
</feature>
<evidence type="ECO:0000256" key="10">
    <source>
        <dbReference type="HAMAP-Rule" id="MF_00115"/>
    </source>
</evidence>
<keyword evidence="6 10" id="KW-1133">Transmembrane helix</keyword>